<evidence type="ECO:0000256" key="8">
    <source>
        <dbReference type="ARBA" id="ARBA00022801"/>
    </source>
</evidence>
<evidence type="ECO:0000256" key="2">
    <source>
        <dbReference type="ARBA" id="ARBA00004270"/>
    </source>
</evidence>
<evidence type="ECO:0000256" key="16">
    <source>
        <dbReference type="ARBA" id="ARBA00024663"/>
    </source>
</evidence>
<keyword evidence="10" id="KW-0735">Signal-anchor</keyword>
<dbReference type="OrthoDB" id="6450827at2"/>
<keyword evidence="11" id="KW-1133">Transmembrane helix</keyword>
<evidence type="ECO:0000256" key="9">
    <source>
        <dbReference type="ARBA" id="ARBA00022963"/>
    </source>
</evidence>
<evidence type="ECO:0000259" key="18">
    <source>
        <dbReference type="Pfam" id="PF01764"/>
    </source>
</evidence>
<evidence type="ECO:0000256" key="15">
    <source>
        <dbReference type="ARBA" id="ARBA00023180"/>
    </source>
</evidence>
<dbReference type="PANTHER" id="PTHR47175">
    <property type="entry name" value="LIPASE ATG15-RELATED"/>
    <property type="match status" value="1"/>
</dbReference>
<keyword evidence="12" id="KW-0072">Autophagy</keyword>
<dbReference type="RefSeq" id="WP_068533563.1">
    <property type="nucleotide sequence ID" value="NZ_LVJH01000022.1"/>
</dbReference>
<dbReference type="GO" id="GO:0006660">
    <property type="term" value="P:phosphatidylserine catabolic process"/>
    <property type="evidence" value="ECO:0007669"/>
    <property type="project" value="TreeGrafter"/>
</dbReference>
<feature type="domain" description="Fungal lipase-type" evidence="18">
    <location>
        <begin position="135"/>
        <end position="172"/>
    </location>
</feature>
<evidence type="ECO:0000256" key="11">
    <source>
        <dbReference type="ARBA" id="ARBA00022989"/>
    </source>
</evidence>
<comment type="caution">
    <text evidence="19">The sequence shown here is derived from an EMBL/GenBank/DDBJ whole genome shotgun (WGS) entry which is preliminary data.</text>
</comment>
<gene>
    <name evidence="19" type="ORF">PGLA_13325</name>
</gene>
<evidence type="ECO:0000313" key="19">
    <source>
        <dbReference type="EMBL" id="OAB42329.1"/>
    </source>
</evidence>
<reference evidence="19 20" key="1">
    <citation type="submission" date="2016-03" db="EMBL/GenBank/DDBJ databases">
        <title>Draft genome sequence of Paenibacillus glacialis DSM 22343.</title>
        <authorList>
            <person name="Shin S.-K."/>
            <person name="Yi H."/>
        </authorList>
    </citation>
    <scope>NUCLEOTIDE SEQUENCE [LARGE SCALE GENOMIC DNA]</scope>
    <source>
        <strain evidence="19 20">DSM 22343</strain>
    </source>
</reference>
<dbReference type="AlphaFoldDB" id="A0A168KQE2"/>
<evidence type="ECO:0000256" key="3">
    <source>
        <dbReference type="ARBA" id="ARBA00004343"/>
    </source>
</evidence>
<comment type="catalytic activity">
    <reaction evidence="1">
        <text>a triacylglycerol + H2O = a diacylglycerol + a fatty acid + H(+)</text>
        <dbReference type="Rhea" id="RHEA:12044"/>
        <dbReference type="ChEBI" id="CHEBI:15377"/>
        <dbReference type="ChEBI" id="CHEBI:15378"/>
        <dbReference type="ChEBI" id="CHEBI:17855"/>
        <dbReference type="ChEBI" id="CHEBI:18035"/>
        <dbReference type="ChEBI" id="CHEBI:28868"/>
        <dbReference type="EC" id="3.1.1.3"/>
    </reaction>
</comment>
<dbReference type="EC" id="3.1.1.3" evidence="5"/>
<dbReference type="SUPFAM" id="SSF53474">
    <property type="entry name" value="alpha/beta-Hydrolases"/>
    <property type="match status" value="1"/>
</dbReference>
<dbReference type="InterPro" id="IPR029058">
    <property type="entry name" value="AB_hydrolase_fold"/>
</dbReference>
<protein>
    <recommendedName>
        <fullName evidence="5">triacylglycerol lipase</fullName>
        <ecNumber evidence="5">3.1.1.3</ecNumber>
    </recommendedName>
    <alternativeName>
        <fullName evidence="17">Autophagy-related protein 15</fullName>
    </alternativeName>
</protein>
<evidence type="ECO:0000256" key="5">
    <source>
        <dbReference type="ARBA" id="ARBA00013279"/>
    </source>
</evidence>
<dbReference type="Pfam" id="PF01764">
    <property type="entry name" value="Lipase_3"/>
    <property type="match status" value="1"/>
</dbReference>
<dbReference type="STRING" id="494026.PGLA_13325"/>
<comment type="subunit">
    <text evidence="4">Binds to both phosphatidylinositol (PI) and phosphatidylinositol 3,5-bisphosphate (PIP2).</text>
</comment>
<dbReference type="Gene3D" id="3.40.50.1820">
    <property type="entry name" value="alpha/beta hydrolase"/>
    <property type="match status" value="1"/>
</dbReference>
<dbReference type="GO" id="GO:0004806">
    <property type="term" value="F:triacylglycerol lipase activity"/>
    <property type="evidence" value="ECO:0007669"/>
    <property type="project" value="UniProtKB-EC"/>
</dbReference>
<accession>A0A168KQE2</accession>
<dbReference type="GO" id="GO:0005775">
    <property type="term" value="C:vacuolar lumen"/>
    <property type="evidence" value="ECO:0007669"/>
    <property type="project" value="TreeGrafter"/>
</dbReference>
<evidence type="ECO:0000256" key="1">
    <source>
        <dbReference type="ARBA" id="ARBA00001024"/>
    </source>
</evidence>
<dbReference type="GO" id="GO:0016020">
    <property type="term" value="C:membrane"/>
    <property type="evidence" value="ECO:0007669"/>
    <property type="project" value="TreeGrafter"/>
</dbReference>
<evidence type="ECO:0000256" key="12">
    <source>
        <dbReference type="ARBA" id="ARBA00023006"/>
    </source>
</evidence>
<dbReference type="GO" id="GO:0004620">
    <property type="term" value="F:phospholipase activity"/>
    <property type="evidence" value="ECO:0007669"/>
    <property type="project" value="TreeGrafter"/>
</dbReference>
<name>A0A168KQE2_9BACL</name>
<dbReference type="InterPro" id="IPR002921">
    <property type="entry name" value="Fungal_lipase-type"/>
</dbReference>
<keyword evidence="6" id="KW-0812">Transmembrane</keyword>
<dbReference type="EMBL" id="LVJH01000022">
    <property type="protein sequence ID" value="OAB42329.1"/>
    <property type="molecule type" value="Genomic_DNA"/>
</dbReference>
<keyword evidence="15" id="KW-0325">Glycoprotein</keyword>
<evidence type="ECO:0000256" key="6">
    <source>
        <dbReference type="ARBA" id="ARBA00022692"/>
    </source>
</evidence>
<evidence type="ECO:0000256" key="13">
    <source>
        <dbReference type="ARBA" id="ARBA00023098"/>
    </source>
</evidence>
<keyword evidence="9" id="KW-0442">Lipid degradation</keyword>
<comment type="subcellular location">
    <subcellularLocation>
        <location evidence="3">Endosome</location>
        <location evidence="3">Multivesicular body membrane</location>
        <topology evidence="3">Single-pass type II membrane protein</topology>
    </subcellularLocation>
    <subcellularLocation>
        <location evidence="2">Prevacuolar compartment membrane</location>
        <topology evidence="2">Single-pass type II membrane protein</topology>
    </subcellularLocation>
</comment>
<dbReference type="Proteomes" id="UP000076967">
    <property type="component" value="Unassembled WGS sequence"/>
</dbReference>
<keyword evidence="13" id="KW-0443">Lipid metabolism</keyword>
<keyword evidence="7" id="KW-0967">Endosome</keyword>
<proteinExistence type="predicted"/>
<organism evidence="19 20">
    <name type="scientific">Paenibacillus glacialis</name>
    <dbReference type="NCBI Taxonomy" id="494026"/>
    <lineage>
        <taxon>Bacteria</taxon>
        <taxon>Bacillati</taxon>
        <taxon>Bacillota</taxon>
        <taxon>Bacilli</taxon>
        <taxon>Bacillales</taxon>
        <taxon>Paenibacillaceae</taxon>
        <taxon>Paenibacillus</taxon>
    </lineage>
</organism>
<dbReference type="PANTHER" id="PTHR47175:SF2">
    <property type="entry name" value="LIPASE ATG15-RELATED"/>
    <property type="match status" value="1"/>
</dbReference>
<keyword evidence="14" id="KW-0472">Membrane</keyword>
<sequence length="476" mass="52738">MTYINDKTYWDISSEVYNRDITPESKVKVPPGWKVVEPDGAMLHDTNGSGFDANVFYNEKTNQVIIGYRGTEPMDRPFWSKMMDWGTDASDVVLSRTKNLEKVHLNYEKNKDEIASLPFQSQIAYHQAEARYQSNQFTQAENLYKKVKEQYPNAEISTTGHSLGGAEAEYVAVRNGLPSVSYNAPSIFNMLSDDLQKKSKAGEFNNTNIAYVHPGDTVGSGPGTSSGNPHVGATVFINSTFKDANKSEFTMNIPVSIPIKRSNPFEQFIMGNKWTPIQYVPLTIPLGQQSIVMKLYNSLFGGEKTHALEHFSFDGHGNLNNRLFGLDGQAIEGNPRVSAYDKMMAARAELKEAMGDLVERYGSNMGIFGQMAAAGLGVTIRGAGSKGGGTIQLTTEELRQAARQMKASLRGFSNDTKNTIQLFQTHIATSKSQSLAPIAHNATATLDRINRWYQESISEIADYIDRKEQIFTAADK</sequence>
<keyword evidence="20" id="KW-1185">Reference proteome</keyword>
<comment type="function">
    <text evidence="16">Lipase which is essential for lysis of subvacuolar cytoplasm to vacuole targeted bodies and intravacuolar autophagic bodies. Involved in the lysis of intravacuolar multivesicular body (MVB) vesicles. The intravacuolar membrane disintegration by ATG15 is critical to life span extension.</text>
</comment>
<evidence type="ECO:0000256" key="14">
    <source>
        <dbReference type="ARBA" id="ARBA00023136"/>
    </source>
</evidence>
<evidence type="ECO:0000256" key="7">
    <source>
        <dbReference type="ARBA" id="ARBA00022753"/>
    </source>
</evidence>
<evidence type="ECO:0000313" key="20">
    <source>
        <dbReference type="Proteomes" id="UP000076967"/>
    </source>
</evidence>
<evidence type="ECO:0000256" key="17">
    <source>
        <dbReference type="ARBA" id="ARBA00029828"/>
    </source>
</evidence>
<dbReference type="InterPro" id="IPR050805">
    <property type="entry name" value="ATG15_Lipase"/>
</dbReference>
<evidence type="ECO:0000256" key="10">
    <source>
        <dbReference type="ARBA" id="ARBA00022968"/>
    </source>
</evidence>
<dbReference type="GO" id="GO:0046461">
    <property type="term" value="P:neutral lipid catabolic process"/>
    <property type="evidence" value="ECO:0007669"/>
    <property type="project" value="TreeGrafter"/>
</dbReference>
<dbReference type="GO" id="GO:0034496">
    <property type="term" value="P:multivesicular body membrane disassembly"/>
    <property type="evidence" value="ECO:0007669"/>
    <property type="project" value="TreeGrafter"/>
</dbReference>
<keyword evidence="8" id="KW-0378">Hydrolase</keyword>
<evidence type="ECO:0000256" key="4">
    <source>
        <dbReference type="ARBA" id="ARBA00011137"/>
    </source>
</evidence>